<reference evidence="1 2" key="1">
    <citation type="submission" date="2019-05" db="EMBL/GenBank/DDBJ databases">
        <title>Another draft genome of Portunus trituberculatus and its Hox gene families provides insights of decapod evolution.</title>
        <authorList>
            <person name="Jeong J.-H."/>
            <person name="Song I."/>
            <person name="Kim S."/>
            <person name="Choi T."/>
            <person name="Kim D."/>
            <person name="Ryu S."/>
            <person name="Kim W."/>
        </authorList>
    </citation>
    <scope>NUCLEOTIDE SEQUENCE [LARGE SCALE GENOMIC DNA]</scope>
    <source>
        <tissue evidence="1">Muscle</tissue>
    </source>
</reference>
<sequence>MTRYEGSGWLPCSLFSSEDREKEGGCFCQGPPLRFPPPAPPSADSTGTLQELKELLRFQLNKIQSMWQQQTSLLHNVSIGDLRCLP</sequence>
<keyword evidence="2" id="KW-1185">Reference proteome</keyword>
<comment type="caution">
    <text evidence="1">The sequence shown here is derived from an EMBL/GenBank/DDBJ whole genome shotgun (WGS) entry which is preliminary data.</text>
</comment>
<accession>A0A5B7CUZ9</accession>
<evidence type="ECO:0000313" key="1">
    <source>
        <dbReference type="EMBL" id="MPC12534.1"/>
    </source>
</evidence>
<name>A0A5B7CUZ9_PORTR</name>
<organism evidence="1 2">
    <name type="scientific">Portunus trituberculatus</name>
    <name type="common">Swimming crab</name>
    <name type="synonym">Neptunus trituberculatus</name>
    <dbReference type="NCBI Taxonomy" id="210409"/>
    <lineage>
        <taxon>Eukaryota</taxon>
        <taxon>Metazoa</taxon>
        <taxon>Ecdysozoa</taxon>
        <taxon>Arthropoda</taxon>
        <taxon>Crustacea</taxon>
        <taxon>Multicrustacea</taxon>
        <taxon>Malacostraca</taxon>
        <taxon>Eumalacostraca</taxon>
        <taxon>Eucarida</taxon>
        <taxon>Decapoda</taxon>
        <taxon>Pleocyemata</taxon>
        <taxon>Brachyura</taxon>
        <taxon>Eubrachyura</taxon>
        <taxon>Portunoidea</taxon>
        <taxon>Portunidae</taxon>
        <taxon>Portuninae</taxon>
        <taxon>Portunus</taxon>
    </lineage>
</organism>
<gene>
    <name evidence="1" type="ORF">E2C01_005233</name>
</gene>
<evidence type="ECO:0000313" key="2">
    <source>
        <dbReference type="Proteomes" id="UP000324222"/>
    </source>
</evidence>
<dbReference type="AlphaFoldDB" id="A0A5B7CUZ9"/>
<proteinExistence type="predicted"/>
<protein>
    <submittedName>
        <fullName evidence="1">Uncharacterized protein</fullName>
    </submittedName>
</protein>
<dbReference type="Proteomes" id="UP000324222">
    <property type="component" value="Unassembled WGS sequence"/>
</dbReference>
<dbReference type="EMBL" id="VSRR010000221">
    <property type="protein sequence ID" value="MPC12534.1"/>
    <property type="molecule type" value="Genomic_DNA"/>
</dbReference>